<proteinExistence type="predicted"/>
<comment type="caution">
    <text evidence="2">The sequence shown here is derived from an EMBL/GenBank/DDBJ whole genome shotgun (WGS) entry which is preliminary data.</text>
</comment>
<dbReference type="AlphaFoldDB" id="A0A9D5CNW3"/>
<protein>
    <submittedName>
        <fullName evidence="2">Uncharacterized protein</fullName>
    </submittedName>
</protein>
<sequence>MGENSLKPKHNRVCDYIIDNKPIVQKLPKSLLSSSFSSSSKPSTYSMPGSWFSKREQKKQVSESKYLSRTNSSSADSCIPSSTRTSLRTWTRYTAKTLLSQQ</sequence>
<evidence type="ECO:0000256" key="1">
    <source>
        <dbReference type="SAM" id="MobiDB-lite"/>
    </source>
</evidence>
<evidence type="ECO:0000313" key="3">
    <source>
        <dbReference type="Proteomes" id="UP001085076"/>
    </source>
</evidence>
<gene>
    <name evidence="2" type="ORF">J5N97_012339</name>
</gene>
<feature type="compositionally biased region" description="Low complexity" evidence="1">
    <location>
        <begin position="33"/>
        <end position="50"/>
    </location>
</feature>
<reference evidence="2" key="1">
    <citation type="submission" date="2021-03" db="EMBL/GenBank/DDBJ databases">
        <authorList>
            <person name="Li Z."/>
            <person name="Yang C."/>
        </authorList>
    </citation>
    <scope>NUCLEOTIDE SEQUENCE</scope>
    <source>
        <strain evidence="2">Dzin_1.0</strain>
        <tissue evidence="2">Leaf</tissue>
    </source>
</reference>
<reference evidence="2" key="2">
    <citation type="journal article" date="2022" name="Hortic Res">
        <title>The genome of Dioscorea zingiberensis sheds light on the biosynthesis, origin and evolution of the medicinally important diosgenin saponins.</title>
        <authorList>
            <person name="Li Y."/>
            <person name="Tan C."/>
            <person name="Li Z."/>
            <person name="Guo J."/>
            <person name="Li S."/>
            <person name="Chen X."/>
            <person name="Wang C."/>
            <person name="Dai X."/>
            <person name="Yang H."/>
            <person name="Song W."/>
            <person name="Hou L."/>
            <person name="Xu J."/>
            <person name="Tong Z."/>
            <person name="Xu A."/>
            <person name="Yuan X."/>
            <person name="Wang W."/>
            <person name="Yang Q."/>
            <person name="Chen L."/>
            <person name="Sun Z."/>
            <person name="Wang K."/>
            <person name="Pan B."/>
            <person name="Chen J."/>
            <person name="Bao Y."/>
            <person name="Liu F."/>
            <person name="Qi X."/>
            <person name="Gang D.R."/>
            <person name="Wen J."/>
            <person name="Li J."/>
        </authorList>
    </citation>
    <scope>NUCLEOTIDE SEQUENCE</scope>
    <source>
        <strain evidence="2">Dzin_1.0</strain>
    </source>
</reference>
<dbReference type="EMBL" id="JAGGNH010000003">
    <property type="protein sequence ID" value="KAJ0976865.1"/>
    <property type="molecule type" value="Genomic_DNA"/>
</dbReference>
<feature type="compositionally biased region" description="Basic and acidic residues" evidence="1">
    <location>
        <begin position="53"/>
        <end position="62"/>
    </location>
</feature>
<evidence type="ECO:0000313" key="2">
    <source>
        <dbReference type="EMBL" id="KAJ0976865.1"/>
    </source>
</evidence>
<feature type="region of interest" description="Disordered" evidence="1">
    <location>
        <begin position="33"/>
        <end position="84"/>
    </location>
</feature>
<organism evidence="2 3">
    <name type="scientific">Dioscorea zingiberensis</name>
    <dbReference type="NCBI Taxonomy" id="325984"/>
    <lineage>
        <taxon>Eukaryota</taxon>
        <taxon>Viridiplantae</taxon>
        <taxon>Streptophyta</taxon>
        <taxon>Embryophyta</taxon>
        <taxon>Tracheophyta</taxon>
        <taxon>Spermatophyta</taxon>
        <taxon>Magnoliopsida</taxon>
        <taxon>Liliopsida</taxon>
        <taxon>Dioscoreales</taxon>
        <taxon>Dioscoreaceae</taxon>
        <taxon>Dioscorea</taxon>
    </lineage>
</organism>
<accession>A0A9D5CNW3</accession>
<dbReference type="Proteomes" id="UP001085076">
    <property type="component" value="Miscellaneous, Linkage group lg03"/>
</dbReference>
<keyword evidence="3" id="KW-1185">Reference proteome</keyword>
<name>A0A9D5CNW3_9LILI</name>
<feature type="compositionally biased region" description="Polar residues" evidence="1">
    <location>
        <begin position="63"/>
        <end position="80"/>
    </location>
</feature>